<dbReference type="Pfam" id="PF13460">
    <property type="entry name" value="NAD_binding_10"/>
    <property type="match status" value="1"/>
</dbReference>
<dbReference type="PANTHER" id="PTHR15020:SF50">
    <property type="entry name" value="UPF0659 PROTEIN YMR090W"/>
    <property type="match status" value="1"/>
</dbReference>
<dbReference type="InterPro" id="IPR016040">
    <property type="entry name" value="NAD(P)-bd_dom"/>
</dbReference>
<evidence type="ECO:0000313" key="2">
    <source>
        <dbReference type="EMBL" id="TPR46172.1"/>
    </source>
</evidence>
<name>A0A9Q8IN52_9LACO</name>
<protein>
    <submittedName>
        <fullName evidence="2">SDR family NAD(P)-dependent oxidoreductase</fullName>
    </submittedName>
</protein>
<dbReference type="RefSeq" id="WP_140923745.1">
    <property type="nucleotide sequence ID" value="NZ_QUBF01000001.1"/>
</dbReference>
<proteinExistence type="predicted"/>
<reference evidence="2" key="1">
    <citation type="submission" date="2018-08" db="EMBL/GenBank/DDBJ databases">
        <title>Comparative genomics of wild bee and flower associated Lactobacillus reveals potential adaptation to the bee host.</title>
        <authorList>
            <person name="Vuong H.Q."/>
            <person name="Mcfrederick Q.S."/>
        </authorList>
    </citation>
    <scope>NUCLEOTIDE SEQUENCE</scope>
    <source>
        <strain evidence="2">HV_63</strain>
    </source>
</reference>
<feature type="domain" description="NAD(P)-binding" evidence="1">
    <location>
        <begin position="8"/>
        <end position="195"/>
    </location>
</feature>
<dbReference type="CDD" id="cd05243">
    <property type="entry name" value="SDR_a5"/>
    <property type="match status" value="1"/>
</dbReference>
<gene>
    <name evidence="2" type="ORF">DY130_01255</name>
</gene>
<dbReference type="PANTHER" id="PTHR15020">
    <property type="entry name" value="FLAVIN REDUCTASE-RELATED"/>
    <property type="match status" value="1"/>
</dbReference>
<accession>A0A9Q8IN52</accession>
<dbReference type="Proteomes" id="UP000784700">
    <property type="component" value="Unassembled WGS sequence"/>
</dbReference>
<dbReference type="Gene3D" id="3.40.50.720">
    <property type="entry name" value="NAD(P)-binding Rossmann-like Domain"/>
    <property type="match status" value="1"/>
</dbReference>
<sequence length="216" mass="23116">MKKVFVVGAHGHVGKQMVEKLGKQGYATLAGVRNENQFDEYKDMENVEPTLFDLTSSPEDMTTAFKQSGAEAIVFSAGSGGATGDDMTLSIDLDGAIKTMIAANNAGIKRYVMVSAAGADNRSFWPNSGLPGYYVAKHYADAYLKNSGLNYTILRPTALTNNAETGKIVLTSEADSKMDIPRADVANSVVEILGDDNTVNNIYEITSGDKNISDVL</sequence>
<evidence type="ECO:0000259" key="1">
    <source>
        <dbReference type="Pfam" id="PF13460"/>
    </source>
</evidence>
<dbReference type="InterPro" id="IPR036291">
    <property type="entry name" value="NAD(P)-bd_dom_sf"/>
</dbReference>
<dbReference type="AlphaFoldDB" id="A0A9Q8IN52"/>
<dbReference type="SUPFAM" id="SSF51735">
    <property type="entry name" value="NAD(P)-binding Rossmann-fold domains"/>
    <property type="match status" value="1"/>
</dbReference>
<comment type="caution">
    <text evidence="2">The sequence shown here is derived from an EMBL/GenBank/DDBJ whole genome shotgun (WGS) entry which is preliminary data.</text>
</comment>
<dbReference type="EMBL" id="QUBG01000001">
    <property type="protein sequence ID" value="TPR46172.1"/>
    <property type="molecule type" value="Genomic_DNA"/>
</dbReference>
<organism evidence="2 3">
    <name type="scientific">Apilactobacillus micheneri</name>
    <dbReference type="NCBI Taxonomy" id="1899430"/>
    <lineage>
        <taxon>Bacteria</taxon>
        <taxon>Bacillati</taxon>
        <taxon>Bacillota</taxon>
        <taxon>Bacilli</taxon>
        <taxon>Lactobacillales</taxon>
        <taxon>Lactobacillaceae</taxon>
        <taxon>Apilactobacillus</taxon>
    </lineage>
</organism>
<evidence type="ECO:0000313" key="3">
    <source>
        <dbReference type="Proteomes" id="UP000784700"/>
    </source>
</evidence>